<dbReference type="SUPFAM" id="SSF52317">
    <property type="entry name" value="Class I glutamine amidotransferase-like"/>
    <property type="match status" value="1"/>
</dbReference>
<evidence type="ECO:0000313" key="2">
    <source>
        <dbReference type="Proteomes" id="UP001501565"/>
    </source>
</evidence>
<name>A0ABP7MFD7_9GAMM</name>
<dbReference type="Proteomes" id="UP001501565">
    <property type="component" value="Unassembled WGS sequence"/>
</dbReference>
<dbReference type="PANTHER" id="PTHR43235">
    <property type="entry name" value="GLUTAMINE AMIDOTRANSFERASE PB2B2.05-RELATED"/>
    <property type="match status" value="1"/>
</dbReference>
<dbReference type="GO" id="GO:0016787">
    <property type="term" value="F:hydrolase activity"/>
    <property type="evidence" value="ECO:0007669"/>
    <property type="project" value="UniProtKB-KW"/>
</dbReference>
<protein>
    <submittedName>
        <fullName evidence="1">Gamma-glutamyl-gamma-aminobutyrate hydrolase family protein</fullName>
    </submittedName>
</protein>
<dbReference type="CDD" id="cd01745">
    <property type="entry name" value="GATase1_2"/>
    <property type="match status" value="1"/>
</dbReference>
<dbReference type="Gene3D" id="3.40.50.880">
    <property type="match status" value="1"/>
</dbReference>
<dbReference type="PROSITE" id="PS51273">
    <property type="entry name" value="GATASE_TYPE_1"/>
    <property type="match status" value="1"/>
</dbReference>
<dbReference type="InterPro" id="IPR029062">
    <property type="entry name" value="Class_I_gatase-like"/>
</dbReference>
<keyword evidence="2" id="KW-1185">Reference proteome</keyword>
<accession>A0ABP7MFD7</accession>
<gene>
    <name evidence="1" type="ORF">GCM10022277_15980</name>
</gene>
<dbReference type="Pfam" id="PF07722">
    <property type="entry name" value="Peptidase_C26"/>
    <property type="match status" value="1"/>
</dbReference>
<dbReference type="InterPro" id="IPR044668">
    <property type="entry name" value="PuuD-like"/>
</dbReference>
<reference evidence="2" key="1">
    <citation type="journal article" date="2019" name="Int. J. Syst. Evol. Microbiol.">
        <title>The Global Catalogue of Microorganisms (GCM) 10K type strain sequencing project: providing services to taxonomists for standard genome sequencing and annotation.</title>
        <authorList>
            <consortium name="The Broad Institute Genomics Platform"/>
            <consortium name="The Broad Institute Genome Sequencing Center for Infectious Disease"/>
            <person name="Wu L."/>
            <person name="Ma J."/>
        </authorList>
    </citation>
    <scope>NUCLEOTIDE SEQUENCE [LARGE SCALE GENOMIC DNA]</scope>
    <source>
        <strain evidence="2">JCM 17551</strain>
    </source>
</reference>
<evidence type="ECO:0000313" key="1">
    <source>
        <dbReference type="EMBL" id="GAA3921020.1"/>
    </source>
</evidence>
<proteinExistence type="predicted"/>
<organism evidence="1 2">
    <name type="scientific">Litoribacillus peritrichatus</name>
    <dbReference type="NCBI Taxonomy" id="718191"/>
    <lineage>
        <taxon>Bacteria</taxon>
        <taxon>Pseudomonadati</taxon>
        <taxon>Pseudomonadota</taxon>
        <taxon>Gammaproteobacteria</taxon>
        <taxon>Oceanospirillales</taxon>
        <taxon>Oceanospirillaceae</taxon>
        <taxon>Litoribacillus</taxon>
    </lineage>
</organism>
<dbReference type="EMBL" id="BAABBN010000004">
    <property type="protein sequence ID" value="GAA3921020.1"/>
    <property type="molecule type" value="Genomic_DNA"/>
</dbReference>
<dbReference type="PANTHER" id="PTHR43235:SF1">
    <property type="entry name" value="GLUTAMINE AMIDOTRANSFERASE PB2B2.05-RELATED"/>
    <property type="match status" value="1"/>
</dbReference>
<sequence>MDQPPLIGITSDHVIQTSHSYYSAGERYINAITQGVKGIPVIIPAVHEQSTLLNQLDGLLITGAYSNLNPEYYQQADQDVNGLKDPSRDAFNLSVIPKAIDLGVPILGICRGIQEMNVALGGTLHQKVHEQPGLNDHREDRSQPMDVQYGPSHSVIIQQGGILSSIVKQHHEILNASTLFNSSNQQLTVNSVHGQGINTLGDHLKIEALAEDGLVEAISVISHPFALAVQWHPEWQFLENPFSILMFREFQNACVSYKQAKMLKKQTACR</sequence>
<keyword evidence="1" id="KW-0378">Hydrolase</keyword>
<dbReference type="RefSeq" id="WP_344797272.1">
    <property type="nucleotide sequence ID" value="NZ_BAABBN010000004.1"/>
</dbReference>
<dbReference type="InterPro" id="IPR011697">
    <property type="entry name" value="Peptidase_C26"/>
</dbReference>
<comment type="caution">
    <text evidence="1">The sequence shown here is derived from an EMBL/GenBank/DDBJ whole genome shotgun (WGS) entry which is preliminary data.</text>
</comment>